<organism evidence="2 3">
    <name type="scientific">Cohnella kolymensis</name>
    <dbReference type="NCBI Taxonomy" id="1590652"/>
    <lineage>
        <taxon>Bacteria</taxon>
        <taxon>Bacillati</taxon>
        <taxon>Bacillota</taxon>
        <taxon>Bacilli</taxon>
        <taxon>Bacillales</taxon>
        <taxon>Paenibacillaceae</taxon>
        <taxon>Cohnella</taxon>
    </lineage>
</organism>
<sequence>MKNREMARMLKWVALMVIGVGILCCMFNLAEFNDRNLGLMVGIGFLVGGSQIMLFGVIAPLMQKNQESSESVQTAKEPV</sequence>
<accession>A0ABR5A6A7</accession>
<feature type="transmembrane region" description="Helical" evidence="1">
    <location>
        <begin position="36"/>
        <end position="59"/>
    </location>
</feature>
<name>A0ABR5A6A7_9BACL</name>
<keyword evidence="1" id="KW-0812">Transmembrane</keyword>
<keyword evidence="1" id="KW-1133">Transmembrane helix</keyword>
<feature type="transmembrane region" description="Helical" evidence="1">
    <location>
        <begin position="12"/>
        <end position="30"/>
    </location>
</feature>
<dbReference type="EMBL" id="JXAL01000006">
    <property type="protein sequence ID" value="KIL36616.1"/>
    <property type="molecule type" value="Genomic_DNA"/>
</dbReference>
<dbReference type="RefSeq" id="WP_041061087.1">
    <property type="nucleotide sequence ID" value="NZ_JXAL01000006.1"/>
</dbReference>
<evidence type="ECO:0000256" key="1">
    <source>
        <dbReference type="SAM" id="Phobius"/>
    </source>
</evidence>
<proteinExistence type="predicted"/>
<evidence type="ECO:0000313" key="2">
    <source>
        <dbReference type="EMBL" id="KIL36616.1"/>
    </source>
</evidence>
<dbReference type="Proteomes" id="UP000054526">
    <property type="component" value="Unassembled WGS sequence"/>
</dbReference>
<comment type="caution">
    <text evidence="2">The sequence shown here is derived from an EMBL/GenBank/DDBJ whole genome shotgun (WGS) entry which is preliminary data.</text>
</comment>
<reference evidence="2 3" key="1">
    <citation type="submission" date="2014-12" db="EMBL/GenBank/DDBJ databases">
        <title>Draft genome sequence of Cohnella kolymensis strain B-2846.</title>
        <authorList>
            <person name="Karlyshev A.V."/>
            <person name="Kudryashova E.B."/>
        </authorList>
    </citation>
    <scope>NUCLEOTIDE SEQUENCE [LARGE SCALE GENOMIC DNA]</scope>
    <source>
        <strain evidence="2 3">VKM B-2846</strain>
    </source>
</reference>
<protein>
    <submittedName>
        <fullName evidence="2">Uncharacterized protein</fullName>
    </submittedName>
</protein>
<gene>
    <name evidence="2" type="ORF">SD71_06240</name>
</gene>
<evidence type="ECO:0000313" key="3">
    <source>
        <dbReference type="Proteomes" id="UP000054526"/>
    </source>
</evidence>
<keyword evidence="1" id="KW-0472">Membrane</keyword>
<keyword evidence="3" id="KW-1185">Reference proteome</keyword>